<dbReference type="Pfam" id="PF09511">
    <property type="entry name" value="RNA_lig_T4_1"/>
    <property type="match status" value="1"/>
</dbReference>
<organism evidence="2 3">
    <name type="scientific">Streptodolium elevatio</name>
    <dbReference type="NCBI Taxonomy" id="3157996"/>
    <lineage>
        <taxon>Bacteria</taxon>
        <taxon>Bacillati</taxon>
        <taxon>Actinomycetota</taxon>
        <taxon>Actinomycetes</taxon>
        <taxon>Kitasatosporales</taxon>
        <taxon>Streptomycetaceae</taxon>
        <taxon>Streptodolium</taxon>
    </lineage>
</organism>
<comment type="caution">
    <text evidence="2">The sequence shown here is derived from an EMBL/GenBank/DDBJ whole genome shotgun (WGS) entry which is preliminary data.</text>
</comment>
<evidence type="ECO:0000259" key="1">
    <source>
        <dbReference type="Pfam" id="PF09511"/>
    </source>
</evidence>
<dbReference type="RefSeq" id="WP_358356330.1">
    <property type="nucleotide sequence ID" value="NZ_JBEZFP010000055.1"/>
</dbReference>
<dbReference type="Proteomes" id="UP001551482">
    <property type="component" value="Unassembled WGS sequence"/>
</dbReference>
<proteinExistence type="predicted"/>
<keyword evidence="2" id="KW-0436">Ligase</keyword>
<gene>
    <name evidence="2" type="ORF">AB0C36_21525</name>
</gene>
<evidence type="ECO:0000313" key="2">
    <source>
        <dbReference type="EMBL" id="MEU8136082.1"/>
    </source>
</evidence>
<accession>A0ABV3DJZ6</accession>
<reference evidence="2 3" key="1">
    <citation type="submission" date="2024-06" db="EMBL/GenBank/DDBJ databases">
        <title>The Natural Products Discovery Center: Release of the First 8490 Sequenced Strains for Exploring Actinobacteria Biosynthetic Diversity.</title>
        <authorList>
            <person name="Kalkreuter E."/>
            <person name="Kautsar S.A."/>
            <person name="Yang D."/>
            <person name="Bader C.D."/>
            <person name="Teijaro C.N."/>
            <person name="Fluegel L."/>
            <person name="Davis C.M."/>
            <person name="Simpson J.R."/>
            <person name="Lauterbach L."/>
            <person name="Steele A.D."/>
            <person name="Gui C."/>
            <person name="Meng S."/>
            <person name="Li G."/>
            <person name="Viehrig K."/>
            <person name="Ye F."/>
            <person name="Su P."/>
            <person name="Kiefer A.F."/>
            <person name="Nichols A."/>
            <person name="Cepeda A.J."/>
            <person name="Yan W."/>
            <person name="Fan B."/>
            <person name="Jiang Y."/>
            <person name="Adhikari A."/>
            <person name="Zheng C.-J."/>
            <person name="Schuster L."/>
            <person name="Cowan T.M."/>
            <person name="Smanski M.J."/>
            <person name="Chevrette M.G."/>
            <person name="De Carvalho L.P.S."/>
            <person name="Shen B."/>
        </authorList>
    </citation>
    <scope>NUCLEOTIDE SEQUENCE [LARGE SCALE GENOMIC DNA]</scope>
    <source>
        <strain evidence="2 3">NPDC048946</strain>
    </source>
</reference>
<feature type="domain" description="T4 RNA ligase 1-like N-terminal" evidence="1">
    <location>
        <begin position="55"/>
        <end position="254"/>
    </location>
</feature>
<keyword evidence="3" id="KW-1185">Reference proteome</keyword>
<dbReference type="EMBL" id="JBEZFP010000055">
    <property type="protein sequence ID" value="MEU8136082.1"/>
    <property type="molecule type" value="Genomic_DNA"/>
</dbReference>
<sequence>MTRKLADVIPPDELAQDIADGYIRRRTHPGISLSIYTYTEACTYAEHWTTATRLCRGLIVDDSTDEIVAWPFPKFFNHHDHVNGKPFAPPLPDEPFEVYDKVDGSLGIVFHYRGRWLVATKGSFESEQAKWAQRWIDDHDAGAFLTPGWTYLTEITYPENRIVVRYDGPGTLSLLGVYDQDGTEVPVTRVWDDWNLAGGAVVEPFAAESLAAVVQAAAESRDFHSGLPMPGNEDEGWVVRFQSGLRVKVKTAEYVRLHGVLSRTSPRTIWEALAAGTDPASLLGTVPDEFRDWVEKTAADLQGAHARWVYGAHADYAAFADFTGDRKTFAHHAQSSPYRAALFRLLDGRDITELAWRAVKPEPALIDTVPSPWTPGEG</sequence>
<protein>
    <submittedName>
        <fullName evidence="2">T4 RnlA family RNA ligase</fullName>
    </submittedName>
</protein>
<name>A0ABV3DJZ6_9ACTN</name>
<evidence type="ECO:0000313" key="3">
    <source>
        <dbReference type="Proteomes" id="UP001551482"/>
    </source>
</evidence>
<dbReference type="GO" id="GO:0016874">
    <property type="term" value="F:ligase activity"/>
    <property type="evidence" value="ECO:0007669"/>
    <property type="project" value="UniProtKB-KW"/>
</dbReference>
<dbReference type="InterPro" id="IPR019039">
    <property type="entry name" value="T4-Rnl1-like_N"/>
</dbReference>